<evidence type="ECO:0000256" key="1">
    <source>
        <dbReference type="SAM" id="Coils"/>
    </source>
</evidence>
<feature type="compositionally biased region" description="Polar residues" evidence="2">
    <location>
        <begin position="1"/>
        <end position="12"/>
    </location>
</feature>
<sequence>MASSLACSLQKSATKDNGGRETPEEITVALEQLWADKRTPVYLKRLVQHVFSVQEQLSSLVANNLALNEEVTRLREENAALKESLRESRPGVCVNDLGFTILRFTAIFAEFFTINDLRHFGS</sequence>
<organism evidence="4 5">
    <name type="scientific">Heligmosomoides polygyrus</name>
    <name type="common">Parasitic roundworm</name>
    <dbReference type="NCBI Taxonomy" id="6339"/>
    <lineage>
        <taxon>Eukaryota</taxon>
        <taxon>Metazoa</taxon>
        <taxon>Ecdysozoa</taxon>
        <taxon>Nematoda</taxon>
        <taxon>Chromadorea</taxon>
        <taxon>Rhabditida</taxon>
        <taxon>Rhabditina</taxon>
        <taxon>Rhabditomorpha</taxon>
        <taxon>Strongyloidea</taxon>
        <taxon>Heligmosomidae</taxon>
        <taxon>Heligmosomoides</taxon>
    </lineage>
</organism>
<accession>A0A3P7ZLF5</accession>
<keyword evidence="1" id="KW-0175">Coiled coil</keyword>
<dbReference type="Proteomes" id="UP000050761">
    <property type="component" value="Unassembled WGS sequence"/>
</dbReference>
<feature type="coiled-coil region" evidence="1">
    <location>
        <begin position="57"/>
        <end position="84"/>
    </location>
</feature>
<evidence type="ECO:0000313" key="5">
    <source>
        <dbReference type="WBParaSite" id="HPBE_0001491601-mRNA-1"/>
    </source>
</evidence>
<accession>A0A183G175</accession>
<name>A0A183G175_HELPZ</name>
<reference evidence="3 4" key="1">
    <citation type="submission" date="2018-11" db="EMBL/GenBank/DDBJ databases">
        <authorList>
            <consortium name="Pathogen Informatics"/>
        </authorList>
    </citation>
    <scope>NUCLEOTIDE SEQUENCE [LARGE SCALE GENOMIC DNA]</scope>
</reference>
<evidence type="ECO:0000313" key="4">
    <source>
        <dbReference type="Proteomes" id="UP000050761"/>
    </source>
</evidence>
<feature type="compositionally biased region" description="Basic and acidic residues" evidence="2">
    <location>
        <begin position="13"/>
        <end position="22"/>
    </location>
</feature>
<proteinExistence type="predicted"/>
<dbReference type="EMBL" id="UZAH01028604">
    <property type="protein sequence ID" value="VDP01222.1"/>
    <property type="molecule type" value="Genomic_DNA"/>
</dbReference>
<evidence type="ECO:0000313" key="3">
    <source>
        <dbReference type="EMBL" id="VDP01222.1"/>
    </source>
</evidence>
<keyword evidence="4" id="KW-1185">Reference proteome</keyword>
<dbReference type="WBParaSite" id="HPBE_0001491601-mRNA-1">
    <property type="protein sequence ID" value="HPBE_0001491601-mRNA-1"/>
    <property type="gene ID" value="HPBE_0001491601"/>
</dbReference>
<protein>
    <submittedName>
        <fullName evidence="3 5">Uncharacterized protein</fullName>
    </submittedName>
</protein>
<dbReference type="AlphaFoldDB" id="A0A183G175"/>
<reference evidence="5" key="2">
    <citation type="submission" date="2019-09" db="UniProtKB">
        <authorList>
            <consortium name="WormBaseParasite"/>
        </authorList>
    </citation>
    <scope>IDENTIFICATION</scope>
</reference>
<feature type="region of interest" description="Disordered" evidence="2">
    <location>
        <begin position="1"/>
        <end position="22"/>
    </location>
</feature>
<evidence type="ECO:0000256" key="2">
    <source>
        <dbReference type="SAM" id="MobiDB-lite"/>
    </source>
</evidence>
<dbReference type="OrthoDB" id="5901879at2759"/>
<gene>
    <name evidence="3" type="ORF">HPBE_LOCUS14917</name>
</gene>